<feature type="domain" description="AAR2 C-terminal" evidence="3">
    <location>
        <begin position="260"/>
        <end position="441"/>
    </location>
</feature>
<dbReference type="Pfam" id="PF20981">
    <property type="entry name" value="AAR2_1st"/>
    <property type="match status" value="1"/>
</dbReference>
<dbReference type="Gene3D" id="2.60.34.20">
    <property type="match status" value="1"/>
</dbReference>
<dbReference type="InterPro" id="IPR007946">
    <property type="entry name" value="AAR2"/>
</dbReference>
<sequence length="485" mass="53823">MTSTPTLLLPSLPPKTLVGIDLITFTSTPAFHGIRDIPPGWHFLYTGTTEGMSLRCGGWFYIHGLDTDKDIDRGRIVVRGGGGDTQMQILIWRWDNTTESLEPLRQEHKEEGMRVRANLGAVWKGGGLFGYRSRVPGGVLQQQQQQQAGASGDEVDEEEEDGRKEWRTLTDRFSSKLLSRIIGAPRASDVDWEGRPRWVITSGSTAREDDDDIPGLEVAPFSNSNVNVNSDAMEGCVSGSGTETGVGTGTAGEEEREFSFLPVDLKMTWREGAIGRERTEAARDRSWALGEIIQRVSSHSAPDSTNGAGAGEGEAQVLGELQFTFLMGLTLMNYSCLQQWKRLLGLILTCRRAIVERASLMADILRLLLLQLQRCDDIEGGLFDQLGGEGGGEGGDFLRKLLRGFRTALYEEVEVDRSSPVKTEFERLEAWVKSEFDWELNRDAVLRKGMLQLEDGEEVEMEVIDEDDDYAPVIVDLDTMQEGPQ</sequence>
<evidence type="ECO:0000313" key="6">
    <source>
        <dbReference type="Proteomes" id="UP001610335"/>
    </source>
</evidence>
<dbReference type="Pfam" id="PF05282">
    <property type="entry name" value="AAR2"/>
    <property type="match status" value="1"/>
</dbReference>
<dbReference type="PANTHER" id="PTHR12689">
    <property type="entry name" value="A1 CISTRON SPLICING FACTOR AAR2-RELATED"/>
    <property type="match status" value="1"/>
</dbReference>
<protein>
    <submittedName>
        <fullName evidence="5">A1 cistron-splicing factor</fullName>
    </submittedName>
</protein>
<evidence type="ECO:0000313" key="5">
    <source>
        <dbReference type="EMBL" id="KAL2834348.1"/>
    </source>
</evidence>
<reference evidence="5 6" key="1">
    <citation type="submission" date="2024-07" db="EMBL/GenBank/DDBJ databases">
        <title>Section-level genome sequencing and comparative genomics of Aspergillus sections Usti and Cavernicolus.</title>
        <authorList>
            <consortium name="Lawrence Berkeley National Laboratory"/>
            <person name="Nybo J.L."/>
            <person name="Vesth T.C."/>
            <person name="Theobald S."/>
            <person name="Frisvad J.C."/>
            <person name="Larsen T.O."/>
            <person name="Kjaerboelling I."/>
            <person name="Rothschild-Mancinelli K."/>
            <person name="Lyhne E.K."/>
            <person name="Kogle M.E."/>
            <person name="Barry K."/>
            <person name="Clum A."/>
            <person name="Na H."/>
            <person name="Ledsgaard L."/>
            <person name="Lin J."/>
            <person name="Lipzen A."/>
            <person name="Kuo A."/>
            <person name="Riley R."/>
            <person name="Mondo S."/>
            <person name="LaButti K."/>
            <person name="Haridas S."/>
            <person name="Pangalinan J."/>
            <person name="Salamov A.A."/>
            <person name="Simmons B.A."/>
            <person name="Magnuson J.K."/>
            <person name="Chen J."/>
            <person name="Drula E."/>
            <person name="Henrissat B."/>
            <person name="Wiebenga A."/>
            <person name="Lubbers R.J."/>
            <person name="Gomes A.C."/>
            <person name="Makela M.R."/>
            <person name="Stajich J."/>
            <person name="Grigoriev I.V."/>
            <person name="Mortensen U.H."/>
            <person name="De vries R.P."/>
            <person name="Baker S.E."/>
            <person name="Andersen M.R."/>
        </authorList>
    </citation>
    <scope>NUCLEOTIDE SEQUENCE [LARGE SCALE GENOMIC DNA]</scope>
    <source>
        <strain evidence="5 6">CBS 600.67</strain>
    </source>
</reference>
<dbReference type="InterPro" id="IPR033648">
    <property type="entry name" value="AAR2_C"/>
</dbReference>
<dbReference type="CDD" id="cd13777">
    <property type="entry name" value="Aar2_N"/>
    <property type="match status" value="1"/>
</dbReference>
<dbReference type="InterPro" id="IPR033647">
    <property type="entry name" value="Aar2_N"/>
</dbReference>
<dbReference type="Proteomes" id="UP001610335">
    <property type="component" value="Unassembled WGS sequence"/>
</dbReference>
<accession>A0ABR4J2S9</accession>
<evidence type="ECO:0000256" key="2">
    <source>
        <dbReference type="SAM" id="MobiDB-lite"/>
    </source>
</evidence>
<evidence type="ECO:0000259" key="4">
    <source>
        <dbReference type="Pfam" id="PF20981"/>
    </source>
</evidence>
<proteinExistence type="inferred from homology"/>
<organism evidence="5 6">
    <name type="scientific">Aspergillus cavernicola</name>
    <dbReference type="NCBI Taxonomy" id="176166"/>
    <lineage>
        <taxon>Eukaryota</taxon>
        <taxon>Fungi</taxon>
        <taxon>Dikarya</taxon>
        <taxon>Ascomycota</taxon>
        <taxon>Pezizomycotina</taxon>
        <taxon>Eurotiomycetes</taxon>
        <taxon>Eurotiomycetidae</taxon>
        <taxon>Eurotiales</taxon>
        <taxon>Aspergillaceae</taxon>
        <taxon>Aspergillus</taxon>
        <taxon>Aspergillus subgen. Nidulantes</taxon>
    </lineage>
</organism>
<dbReference type="InterPro" id="IPR038514">
    <property type="entry name" value="AAR2_C_sf"/>
</dbReference>
<dbReference type="CDD" id="cd13778">
    <property type="entry name" value="Aar2_C"/>
    <property type="match status" value="1"/>
</dbReference>
<keyword evidence="6" id="KW-1185">Reference proteome</keyword>
<gene>
    <name evidence="5" type="ORF">BDW59DRAFT_137741</name>
</gene>
<comment type="similarity">
    <text evidence="1">Belongs to the AAR2 family.</text>
</comment>
<dbReference type="Gene3D" id="1.25.40.550">
    <property type="entry name" value="Aar2, C-terminal domain-like"/>
    <property type="match status" value="1"/>
</dbReference>
<feature type="domain" description="AAR2 N-terminal" evidence="4">
    <location>
        <begin position="4"/>
        <end position="183"/>
    </location>
</feature>
<evidence type="ECO:0000256" key="1">
    <source>
        <dbReference type="ARBA" id="ARBA00006281"/>
    </source>
</evidence>
<feature type="region of interest" description="Disordered" evidence="2">
    <location>
        <begin position="143"/>
        <end position="164"/>
    </location>
</feature>
<dbReference type="EMBL" id="JBFXLS010000002">
    <property type="protein sequence ID" value="KAL2834348.1"/>
    <property type="molecule type" value="Genomic_DNA"/>
</dbReference>
<evidence type="ECO:0000259" key="3">
    <source>
        <dbReference type="Pfam" id="PF05282"/>
    </source>
</evidence>
<comment type="caution">
    <text evidence="5">The sequence shown here is derived from an EMBL/GenBank/DDBJ whole genome shotgun (WGS) entry which is preliminary data.</text>
</comment>
<name>A0ABR4J2S9_9EURO</name>
<dbReference type="PANTHER" id="PTHR12689:SF4">
    <property type="entry name" value="PROTEIN AAR2 HOMOLOG"/>
    <property type="match status" value="1"/>
</dbReference>
<dbReference type="InterPro" id="IPR038516">
    <property type="entry name" value="AAR2_N_sf"/>
</dbReference>